<evidence type="ECO:0000313" key="1">
    <source>
        <dbReference type="EMBL" id="KAF0702127.1"/>
    </source>
</evidence>
<evidence type="ECO:0008006" key="2">
    <source>
        <dbReference type="Google" id="ProtNLM"/>
    </source>
</evidence>
<accession>A0A6A4YZ75</accession>
<dbReference type="AlphaFoldDB" id="A0A6A4YZ75"/>
<protein>
    <recommendedName>
        <fullName evidence="2">Crinkler (CRN) family protein</fullName>
    </recommendedName>
</protein>
<organism evidence="1">
    <name type="scientific">Aphanomyces stellatus</name>
    <dbReference type="NCBI Taxonomy" id="120398"/>
    <lineage>
        <taxon>Eukaryota</taxon>
        <taxon>Sar</taxon>
        <taxon>Stramenopiles</taxon>
        <taxon>Oomycota</taxon>
        <taxon>Saprolegniomycetes</taxon>
        <taxon>Saprolegniales</taxon>
        <taxon>Verrucalvaceae</taxon>
        <taxon>Aphanomyces</taxon>
    </lineage>
</organism>
<reference evidence="1" key="1">
    <citation type="submission" date="2019-06" db="EMBL/GenBank/DDBJ databases">
        <title>Genomics analysis of Aphanomyces spp. identifies a new class of oomycete effector associated with host adaptation.</title>
        <authorList>
            <person name="Gaulin E."/>
        </authorList>
    </citation>
    <scope>NUCLEOTIDE SEQUENCE</scope>
    <source>
        <strain evidence="1">CBS 578.67</strain>
    </source>
</reference>
<dbReference type="PANTHER" id="PTHR33129">
    <property type="entry name" value="PROTEIN KINASE DOMAIN-CONTAINING PROTEIN-RELATED"/>
    <property type="match status" value="1"/>
</dbReference>
<gene>
    <name evidence="1" type="ORF">As57867_007792</name>
</gene>
<dbReference type="EMBL" id="VJMH01004767">
    <property type="protein sequence ID" value="KAF0702127.1"/>
    <property type="molecule type" value="Genomic_DNA"/>
</dbReference>
<dbReference type="OrthoDB" id="74253at2759"/>
<name>A0A6A4YZ75_9STRA</name>
<feature type="non-terminal residue" evidence="1">
    <location>
        <position position="1"/>
    </location>
</feature>
<dbReference type="InterPro" id="IPR052980">
    <property type="entry name" value="Crinkler_effector"/>
</dbReference>
<comment type="caution">
    <text evidence="1">The sequence shown here is derived from an EMBL/GenBank/DDBJ whole genome shotgun (WGS) entry which is preliminary data.</text>
</comment>
<sequence>LLLKQEICNLIEWSVGNVHGLSSISRFMKNLGGCTQNGKLYWRLEEKQIVSIILKEWVQVESAQTIHIRKCILMGSPGVGKSTLLCLMVFYVVFEQKKNVLLYRKLMKSDQDNCLVYLGYENNQVKYWSLSNCEESIARAIYKKLRHEQEVWLMLDGFIYKDIPEGLRTFKMLATSQQVDLKDQERDHAYCCLHPCWKLKDLEHLGLLLNNWEADYVSKRYYYSGGSVREFLRSSTLEIERGILTAITSVQNSLALLSNCAVTRSGNDQVDRLRRTFVMDPTIQENFLSPKGWEQIIDSEFAVLTLSGQLKPDYLFKIYSWAKNTGHASLAESVFELSLHLLAADNRLKLYASKYDFPQVGKPRHVDVKKLCLQRGRAKCCGTATDYKNDLIEWRDDEAYVYWFPACDNFPNIDSIVKLKLDSGATQVAYLQITLAEKHSFDDIQLQTLNKIFLKGEQSIPPIYIVVCNSVESCGTIILEPANKVLNARRQNIEIFAGHFKMDSDISEDGPNNGASMKFIPTPNYELRKRARTTSFQDDEAQPT</sequence>
<proteinExistence type="predicted"/>
<dbReference type="PANTHER" id="PTHR33129:SF1">
    <property type="entry name" value="ATP-BINDING PROTEIN"/>
    <property type="match status" value="1"/>
</dbReference>